<dbReference type="InterPro" id="IPR016186">
    <property type="entry name" value="C-type_lectin-like/link_sf"/>
</dbReference>
<dbReference type="PANTHER" id="PTHR45784">
    <property type="entry name" value="C-TYPE LECTIN DOMAIN FAMILY 20 MEMBER A-RELATED"/>
    <property type="match status" value="1"/>
</dbReference>
<feature type="coiled-coil region" evidence="1">
    <location>
        <begin position="601"/>
        <end position="628"/>
    </location>
</feature>
<reference evidence="5" key="1">
    <citation type="submission" date="2025-05" db="UniProtKB">
        <authorList>
            <consortium name="EnsemblMetazoa"/>
        </authorList>
    </citation>
    <scope>IDENTIFICATION</scope>
</reference>
<feature type="compositionally biased region" description="Basic and acidic residues" evidence="2">
    <location>
        <begin position="455"/>
        <end position="493"/>
    </location>
</feature>
<dbReference type="PROSITE" id="PS50041">
    <property type="entry name" value="C_TYPE_LECTIN_2"/>
    <property type="match status" value="1"/>
</dbReference>
<feature type="compositionally biased region" description="Basic and acidic residues" evidence="2">
    <location>
        <begin position="557"/>
        <end position="569"/>
    </location>
</feature>
<dbReference type="CDD" id="cd00037">
    <property type="entry name" value="CLECT"/>
    <property type="match status" value="1"/>
</dbReference>
<keyword evidence="6" id="KW-1185">Reference proteome</keyword>
<name>A0ABM5JYB1_DIAVI</name>
<evidence type="ECO:0000256" key="2">
    <source>
        <dbReference type="SAM" id="MobiDB-lite"/>
    </source>
</evidence>
<feature type="region of interest" description="Disordered" evidence="2">
    <location>
        <begin position="547"/>
        <end position="569"/>
    </location>
</feature>
<sequence length="812" mass="91615">MSLHRDLLVLHVLLASFIQFSTSRAVNISNTWVLPEEGFPVFYRYFRDRISWYEADAVCQFHHSYLVTADSSSQYDAIRAYLKELDITDNVWIGLSKNAEKPNFMWTNSLQPLSGEGHWQESIPISKNSLCVAMDPAKDFLWKSLTCGGPEVASFICEMPIPSWAMGPKGCLLTELPSLTVLYIPEQSSLELTSDCGLDGTKRIACKGNADREEILKQLTCAIFNEDFDDKSTKFLLTTPTISYTQSDTKTTKIWTSNTIDVDYGMPTRHRRETEDTLSASSTESTGKITPTLEISTVATTYDTEVTTNAVSNLTSSLIPIVLNRATQNIPITSTSTKTKAAIAPTSTIGRSTLLTTTDNVTPIIETAQTSTTVESIASSTDARAIKSTPNSVDKDIVIEYPSAISQGQLFSIIENGTMFDIIELNETSDSRPIQTQEVITAEAKTSKPSNKLLQLDEKNNKNPADPKTKPLSKKDIYKNADPKKKNVQKNSDDKIGKVLEAKEISTDSSIKDFLQKREEKETVAPITEEKKIDKAALKLIDVEENKGPTETPKVTQKTEDVKETESKEIVESKEELDLNKQVEILPIKQITDEITVQKHEKDIEMNLSKEENKEVELKEKYNNNNKESMEEMDLNKEIEIFPVIHDKSPHLNRTFRKELPMMADEPSFDETKEVGDNRLELMDIDEFGPRSDDTNDTKIDPNIDLLNKNITKNNDSELISHIDKDVLKKQLLPKPLQGQIEDPIVKEEKLTEQKSIKKEEKQQDFIKTDASTEEISESEENSDHPRPNRQRQLTRPHGRPFYPNFFSRVLG</sequence>
<dbReference type="Gene3D" id="3.10.100.10">
    <property type="entry name" value="Mannose-Binding Protein A, subunit A"/>
    <property type="match status" value="1"/>
</dbReference>
<feature type="signal peptide" evidence="3">
    <location>
        <begin position="1"/>
        <end position="25"/>
    </location>
</feature>
<dbReference type="Pfam" id="PF00059">
    <property type="entry name" value="Lectin_C"/>
    <property type="match status" value="1"/>
</dbReference>
<evidence type="ECO:0000313" key="6">
    <source>
        <dbReference type="Proteomes" id="UP001652700"/>
    </source>
</evidence>
<dbReference type="Proteomes" id="UP001652700">
    <property type="component" value="Unplaced"/>
</dbReference>
<evidence type="ECO:0000259" key="4">
    <source>
        <dbReference type="PROSITE" id="PS50041"/>
    </source>
</evidence>
<dbReference type="GeneID" id="126882125"/>
<feature type="region of interest" description="Disordered" evidence="2">
    <location>
        <begin position="753"/>
        <end position="812"/>
    </location>
</feature>
<keyword evidence="3" id="KW-0732">Signal</keyword>
<proteinExistence type="predicted"/>
<evidence type="ECO:0000256" key="3">
    <source>
        <dbReference type="SAM" id="SignalP"/>
    </source>
</evidence>
<feature type="domain" description="C-type lectin" evidence="4">
    <location>
        <begin position="43"/>
        <end position="147"/>
    </location>
</feature>
<keyword evidence="1" id="KW-0175">Coiled coil</keyword>
<feature type="chain" id="PRO_5046023910" description="C-type lectin domain-containing protein" evidence="3">
    <location>
        <begin position="26"/>
        <end position="812"/>
    </location>
</feature>
<dbReference type="SUPFAM" id="SSF56436">
    <property type="entry name" value="C-type lectin-like"/>
    <property type="match status" value="1"/>
</dbReference>
<dbReference type="EnsemblMetazoa" id="XM_050646970.1">
    <property type="protein sequence ID" value="XP_050502927.1"/>
    <property type="gene ID" value="LOC126882125"/>
</dbReference>
<dbReference type="InterPro" id="IPR016187">
    <property type="entry name" value="CTDL_fold"/>
</dbReference>
<dbReference type="PANTHER" id="PTHR45784:SF5">
    <property type="entry name" value="C-TYPE LECTIN DOMAIN FAMILY 20 MEMBER A-RELATED"/>
    <property type="match status" value="1"/>
</dbReference>
<feature type="compositionally biased region" description="Basic residues" evidence="2">
    <location>
        <begin position="788"/>
        <end position="799"/>
    </location>
</feature>
<feature type="region of interest" description="Disordered" evidence="2">
    <location>
        <begin position="448"/>
        <end position="493"/>
    </location>
</feature>
<evidence type="ECO:0000256" key="1">
    <source>
        <dbReference type="SAM" id="Coils"/>
    </source>
</evidence>
<feature type="compositionally biased region" description="Basic and acidic residues" evidence="2">
    <location>
        <begin position="753"/>
        <end position="768"/>
    </location>
</feature>
<evidence type="ECO:0000313" key="5">
    <source>
        <dbReference type="EnsemblMetazoa" id="XP_050502927.1"/>
    </source>
</evidence>
<accession>A0ABM5JYB1</accession>
<feature type="compositionally biased region" description="Acidic residues" evidence="2">
    <location>
        <begin position="772"/>
        <end position="781"/>
    </location>
</feature>
<dbReference type="RefSeq" id="XP_050502927.1">
    <property type="nucleotide sequence ID" value="XM_050646970.1"/>
</dbReference>
<organism evidence="5 6">
    <name type="scientific">Diabrotica virgifera virgifera</name>
    <name type="common">western corn rootworm</name>
    <dbReference type="NCBI Taxonomy" id="50390"/>
    <lineage>
        <taxon>Eukaryota</taxon>
        <taxon>Metazoa</taxon>
        <taxon>Ecdysozoa</taxon>
        <taxon>Arthropoda</taxon>
        <taxon>Hexapoda</taxon>
        <taxon>Insecta</taxon>
        <taxon>Pterygota</taxon>
        <taxon>Neoptera</taxon>
        <taxon>Endopterygota</taxon>
        <taxon>Coleoptera</taxon>
        <taxon>Polyphaga</taxon>
        <taxon>Cucujiformia</taxon>
        <taxon>Chrysomeloidea</taxon>
        <taxon>Chrysomelidae</taxon>
        <taxon>Galerucinae</taxon>
        <taxon>Diabroticina</taxon>
        <taxon>Diabroticites</taxon>
        <taxon>Diabrotica</taxon>
    </lineage>
</organism>
<protein>
    <recommendedName>
        <fullName evidence="4">C-type lectin domain-containing protein</fullName>
    </recommendedName>
</protein>
<dbReference type="SMART" id="SM00034">
    <property type="entry name" value="CLECT"/>
    <property type="match status" value="1"/>
</dbReference>
<dbReference type="InterPro" id="IPR001304">
    <property type="entry name" value="C-type_lectin-like"/>
</dbReference>